<dbReference type="RefSeq" id="WP_068512919.1">
    <property type="nucleotide sequence ID" value="NZ_AP014945.1"/>
</dbReference>
<feature type="signal peptide" evidence="2">
    <location>
        <begin position="1"/>
        <end position="24"/>
    </location>
</feature>
<dbReference type="SUPFAM" id="SSF48695">
    <property type="entry name" value="Multiheme cytochromes"/>
    <property type="match status" value="1"/>
</dbReference>
<evidence type="ECO:0000313" key="4">
    <source>
        <dbReference type="EMBL" id="BAU22919.1"/>
    </source>
</evidence>
<feature type="chain" id="PRO_5006854891" evidence="2">
    <location>
        <begin position="25"/>
        <end position="477"/>
    </location>
</feature>
<dbReference type="InterPro" id="IPR024673">
    <property type="entry name" value="Octahem_Cyt_c"/>
</dbReference>
<protein>
    <submittedName>
        <fullName evidence="4">Cytochrome C</fullName>
    </submittedName>
</protein>
<keyword evidence="1 2" id="KW-0732">Signal</keyword>
<dbReference type="Proteomes" id="UP000068196">
    <property type="component" value="Chromosome"/>
</dbReference>
<evidence type="ECO:0000256" key="1">
    <source>
        <dbReference type="ARBA" id="ARBA00022729"/>
    </source>
</evidence>
<evidence type="ECO:0000256" key="2">
    <source>
        <dbReference type="SAM" id="SignalP"/>
    </source>
</evidence>
<dbReference type="NCBIfam" id="TIGR04315">
    <property type="entry name" value="octaheme_Shew"/>
    <property type="match status" value="1"/>
</dbReference>
<name>A0A0U5AFZ2_9BACT</name>
<proteinExistence type="predicted"/>
<dbReference type="PATRIC" id="fig|1653476.3.peg.541"/>
<dbReference type="AlphaFoldDB" id="A0A0U5AFZ2"/>
<organism evidence="4 5">
    <name type="scientific">Caldimicrobium thiodismutans</name>
    <dbReference type="NCBI Taxonomy" id="1653476"/>
    <lineage>
        <taxon>Bacteria</taxon>
        <taxon>Pseudomonadati</taxon>
        <taxon>Thermodesulfobacteriota</taxon>
        <taxon>Thermodesulfobacteria</taxon>
        <taxon>Thermodesulfobacteriales</taxon>
        <taxon>Thermodesulfobacteriaceae</taxon>
        <taxon>Caldimicrobium</taxon>
    </lineage>
</organism>
<dbReference type="Gene3D" id="3.90.10.10">
    <property type="entry name" value="Cytochrome C3"/>
    <property type="match status" value="1"/>
</dbReference>
<dbReference type="PANTHER" id="PTHR35038">
    <property type="entry name" value="DISSIMILATORY SULFITE REDUCTASE SIRA"/>
    <property type="match status" value="1"/>
</dbReference>
<evidence type="ECO:0000259" key="3">
    <source>
        <dbReference type="Pfam" id="PF14522"/>
    </source>
</evidence>
<dbReference type="GO" id="GO:0016491">
    <property type="term" value="F:oxidoreductase activity"/>
    <property type="evidence" value="ECO:0007669"/>
    <property type="project" value="TreeGrafter"/>
</dbReference>
<dbReference type="Pfam" id="PF14522">
    <property type="entry name" value="Cytochrome_C7"/>
    <property type="match status" value="1"/>
</dbReference>
<reference evidence="4 5" key="1">
    <citation type="journal article" date="2016" name="Int. J. Syst. Evol. Microbiol.">
        <title>Caldimicrobium thiodismutans sp. nov., a sulfur-disproportionating bacterium isolated from a hot spring, and emended description of the genus Caldimicrobium.</title>
        <authorList>
            <person name="Kojima H."/>
            <person name="Umezawa K."/>
            <person name="Fukui M."/>
        </authorList>
    </citation>
    <scope>NUCLEOTIDE SEQUENCE [LARGE SCALE GENOMIC DNA]</scope>
    <source>
        <strain evidence="4 5">TF1</strain>
    </source>
</reference>
<gene>
    <name evidence="4" type="ORF">THC_0525</name>
</gene>
<dbReference type="Gene3D" id="1.10.1130.10">
    <property type="entry name" value="Flavocytochrome C3, Chain A"/>
    <property type="match status" value="1"/>
</dbReference>
<dbReference type="EMBL" id="AP014945">
    <property type="protein sequence ID" value="BAU22919.1"/>
    <property type="molecule type" value="Genomic_DNA"/>
</dbReference>
<dbReference type="InterPro" id="IPR029467">
    <property type="entry name" value="Cyt_c7-like"/>
</dbReference>
<dbReference type="InterPro" id="IPR036280">
    <property type="entry name" value="Multihaem_cyt_sf"/>
</dbReference>
<evidence type="ECO:0000313" key="5">
    <source>
        <dbReference type="Proteomes" id="UP000068196"/>
    </source>
</evidence>
<dbReference type="STRING" id="1653476.THC_0525"/>
<dbReference type="OrthoDB" id="9788513at2"/>
<dbReference type="KEGG" id="cthi:THC_0525"/>
<sequence length="477" mass="53643">MRKKGVLISLFAFSLISFSSYTKAEASFDHSQVVKGNFTSGQEVTKLCLQCHEKQAKDFMQTSHWKWKGNPNLIGKFQNPANAKKEWGKINMFNNFCVNPMGGNFAFCGRCHAGYVSEYAKCLECNPNDIDCLVCHTQDKEYFKNKKPGGKVDPAALTKAATQIGKPQRFNCGWCHFAGGGGDNVKHGGLYSKMGGKIPREIDVHMGGADMTCQDCHKAKNHKIAGASSMLATFTERVSCSDCHDESVHDNSPSGQMIKKHLKSVACETCHIPAIARGGIATKLDWDWSYVGKDMKDLEEKKEFGREVFAKHKGLFKWGENVIPTYMWYNGKFERYMMGDKVDPAKSVILNKPLGSIKDPKAKIYPFKVHTGKQPYDIQYKHLLVFRVWQSLWSDYNWEKALQLGSKESGLPYSGKFDFIKTAYYIAAKHEVAPKENALTCNDCHFKKRLDWKALGYPEDPALVGGRFTKGIVKGKK</sequence>
<dbReference type="PANTHER" id="PTHR35038:SF5">
    <property type="entry name" value="CYTOCHROME C-TYPE PROTEIN NRFB"/>
    <property type="match status" value="1"/>
</dbReference>
<accession>A0A0U5AFZ2</accession>
<reference evidence="5" key="2">
    <citation type="journal article" date="2016" name="Int. J. Syst. Evol. Microbiol.">
        <title>Caldimicrobium thiodismutans sp. nov., a sulfur-disproportionating bacterium isolated from a hot spring.</title>
        <authorList>
            <person name="Kojima H."/>
            <person name="Umezawa K."/>
            <person name="Fukui M."/>
        </authorList>
    </citation>
    <scope>NUCLEOTIDE SEQUENCE [LARGE SCALE GENOMIC DNA]</scope>
    <source>
        <strain evidence="5">TF1</strain>
    </source>
</reference>
<keyword evidence="5" id="KW-1185">Reference proteome</keyword>
<dbReference type="PIRSF" id="PIRSF039014">
    <property type="entry name" value="OTR_cyc"/>
    <property type="match status" value="1"/>
</dbReference>
<dbReference type="InterPro" id="IPR051829">
    <property type="entry name" value="Multiheme_Cytochr_ET"/>
</dbReference>
<dbReference type="Pfam" id="PF11783">
    <property type="entry name" value="Cytochrome_cB"/>
    <property type="match status" value="1"/>
</dbReference>
<feature type="domain" description="Cytochrome c7-like" evidence="3">
    <location>
        <begin position="203"/>
        <end position="271"/>
    </location>
</feature>